<dbReference type="Gene3D" id="3.10.450.50">
    <property type="match status" value="1"/>
</dbReference>
<evidence type="ECO:0000259" key="1">
    <source>
        <dbReference type="Pfam" id="PF17775"/>
    </source>
</evidence>
<dbReference type="Pfam" id="PF17775">
    <property type="entry name" value="YchJ_M-like"/>
    <property type="match status" value="1"/>
</dbReference>
<organism evidence="2 3">
    <name type="scientific">Streptomyces boncukensis</name>
    <dbReference type="NCBI Taxonomy" id="2711219"/>
    <lineage>
        <taxon>Bacteria</taxon>
        <taxon>Bacillati</taxon>
        <taxon>Actinomycetota</taxon>
        <taxon>Actinomycetes</taxon>
        <taxon>Kitasatosporales</taxon>
        <taxon>Streptomycetaceae</taxon>
        <taxon>Streptomyces</taxon>
    </lineage>
</organism>
<gene>
    <name evidence="2" type="ORF">G5C65_38320</name>
</gene>
<dbReference type="InterPro" id="IPR032710">
    <property type="entry name" value="NTF2-like_dom_sf"/>
</dbReference>
<dbReference type="EMBL" id="JAAKZZ010001135">
    <property type="protein sequence ID" value="NGO74076.1"/>
    <property type="molecule type" value="Genomic_DNA"/>
</dbReference>
<comment type="caution">
    <text evidence="2">The sequence shown here is derived from an EMBL/GenBank/DDBJ whole genome shotgun (WGS) entry which is preliminary data.</text>
</comment>
<dbReference type="SUPFAM" id="SSF54427">
    <property type="entry name" value="NTF2-like"/>
    <property type="match status" value="1"/>
</dbReference>
<protein>
    <recommendedName>
        <fullName evidence="1">YchJ-like middle NTF2-like domain-containing protein</fullName>
    </recommendedName>
</protein>
<keyword evidence="3" id="KW-1185">Reference proteome</keyword>
<reference evidence="2 3" key="1">
    <citation type="submission" date="2020-02" db="EMBL/GenBank/DDBJ databases">
        <title>Whole-genome analyses of novel actinobacteria.</title>
        <authorList>
            <person name="Sahin N."/>
            <person name="Tatar D."/>
        </authorList>
    </citation>
    <scope>NUCLEOTIDE SEQUENCE [LARGE SCALE GENOMIC DNA]</scope>
    <source>
        <strain evidence="2 3">SB3404</strain>
    </source>
</reference>
<dbReference type="Proteomes" id="UP000477722">
    <property type="component" value="Unassembled WGS sequence"/>
</dbReference>
<feature type="non-terminal residue" evidence="2">
    <location>
        <position position="1"/>
    </location>
</feature>
<dbReference type="RefSeq" id="WP_165303709.1">
    <property type="nucleotide sequence ID" value="NZ_JAAKZZ010001135.1"/>
</dbReference>
<dbReference type="AlphaFoldDB" id="A0A6G4X960"/>
<proteinExistence type="predicted"/>
<dbReference type="PANTHER" id="PTHR33747:SF1">
    <property type="entry name" value="ADENYLATE CYCLASE-ASSOCIATED CAP C-TERMINAL DOMAIN-CONTAINING PROTEIN"/>
    <property type="match status" value="1"/>
</dbReference>
<accession>A0A6G4X960</accession>
<feature type="domain" description="YchJ-like middle NTF2-like" evidence="1">
    <location>
        <begin position="24"/>
        <end position="118"/>
    </location>
</feature>
<dbReference type="PANTHER" id="PTHR33747">
    <property type="entry name" value="UPF0225 PROTEIN SCO1677"/>
    <property type="match status" value="1"/>
</dbReference>
<evidence type="ECO:0000313" key="2">
    <source>
        <dbReference type="EMBL" id="NGO74076.1"/>
    </source>
</evidence>
<dbReference type="InterPro" id="IPR048469">
    <property type="entry name" value="YchJ-like_M"/>
</dbReference>
<evidence type="ECO:0000313" key="3">
    <source>
        <dbReference type="Proteomes" id="UP000477722"/>
    </source>
</evidence>
<name>A0A6G4X960_9ACTN</name>
<sequence length="120" mass="13195">PCGLPAGYGACCGRFHDGRATASTAELLMRSRYAAFAVGDEAYLLRTWHPRTRPTRVDVADGPEWTGLEIVEAVGGTAFHTEGQVAFRAYCTADGKRGTLEERSRFVRHEGEWVYLDAVT</sequence>